<comment type="subcellular location">
    <subcellularLocation>
        <location evidence="1">Mitochondrion</location>
    </subcellularLocation>
</comment>
<dbReference type="PANTHER" id="PTHR13194">
    <property type="entry name" value="COMPLEX I INTERMEDIATE-ASSOCIATED PROTEIN 30"/>
    <property type="match status" value="1"/>
</dbReference>
<accession>A0ABD2XG42</accession>
<evidence type="ECO:0000256" key="4">
    <source>
        <dbReference type="ARBA" id="ARBA00023186"/>
    </source>
</evidence>
<comment type="similarity">
    <text evidence="2">Belongs to the CIA30 family.</text>
</comment>
<reference evidence="6 7" key="1">
    <citation type="journal article" date="2024" name="bioRxiv">
        <title>A reference genome for Trichogramma kaykai: A tiny desert-dwelling parasitoid wasp with competing sex-ratio distorters.</title>
        <authorList>
            <person name="Culotta J."/>
            <person name="Lindsey A.R."/>
        </authorList>
    </citation>
    <scope>NUCLEOTIDE SEQUENCE [LARGE SCALE GENOMIC DNA]</scope>
    <source>
        <strain evidence="6 7">KSX58</strain>
    </source>
</reference>
<dbReference type="Proteomes" id="UP001627154">
    <property type="component" value="Unassembled WGS sequence"/>
</dbReference>
<dbReference type="InterPro" id="IPR013857">
    <property type="entry name" value="NADH-UbQ_OxRdtase-assoc_prot30"/>
</dbReference>
<evidence type="ECO:0000256" key="1">
    <source>
        <dbReference type="ARBA" id="ARBA00004173"/>
    </source>
</evidence>
<proteinExistence type="inferred from homology"/>
<organism evidence="6 7">
    <name type="scientific">Trichogramma kaykai</name>
    <dbReference type="NCBI Taxonomy" id="54128"/>
    <lineage>
        <taxon>Eukaryota</taxon>
        <taxon>Metazoa</taxon>
        <taxon>Ecdysozoa</taxon>
        <taxon>Arthropoda</taxon>
        <taxon>Hexapoda</taxon>
        <taxon>Insecta</taxon>
        <taxon>Pterygota</taxon>
        <taxon>Neoptera</taxon>
        <taxon>Endopterygota</taxon>
        <taxon>Hymenoptera</taxon>
        <taxon>Apocrita</taxon>
        <taxon>Proctotrupomorpha</taxon>
        <taxon>Chalcidoidea</taxon>
        <taxon>Trichogrammatidae</taxon>
        <taxon>Trichogramma</taxon>
    </lineage>
</organism>
<evidence type="ECO:0000259" key="5">
    <source>
        <dbReference type="Pfam" id="PF08547"/>
    </source>
</evidence>
<keyword evidence="3" id="KW-0496">Mitochondrion</keyword>
<dbReference type="InterPro" id="IPR008979">
    <property type="entry name" value="Galactose-bd-like_sf"/>
</dbReference>
<dbReference type="AlphaFoldDB" id="A0ABD2XG42"/>
<dbReference type="InterPro" id="IPR039131">
    <property type="entry name" value="NDUFAF1"/>
</dbReference>
<dbReference type="SUPFAM" id="SSF49785">
    <property type="entry name" value="Galactose-binding domain-like"/>
    <property type="match status" value="1"/>
</dbReference>
<evidence type="ECO:0000256" key="2">
    <source>
        <dbReference type="ARBA" id="ARBA00007884"/>
    </source>
</evidence>
<name>A0ABD2XG42_9HYME</name>
<dbReference type="GO" id="GO:0005739">
    <property type="term" value="C:mitochondrion"/>
    <property type="evidence" value="ECO:0007669"/>
    <property type="project" value="UniProtKB-SubCell"/>
</dbReference>
<evidence type="ECO:0000256" key="3">
    <source>
        <dbReference type="ARBA" id="ARBA00023128"/>
    </source>
</evidence>
<keyword evidence="4" id="KW-0143">Chaperone</keyword>
<evidence type="ECO:0000313" key="7">
    <source>
        <dbReference type="Proteomes" id="UP001627154"/>
    </source>
</evidence>
<protein>
    <recommendedName>
        <fullName evidence="5">NADH:ubiquinone oxidoreductase intermediate-associated protein 30 domain-containing protein</fullName>
    </recommendedName>
</protein>
<dbReference type="EMBL" id="JBJJXI010000026">
    <property type="protein sequence ID" value="KAL3404191.1"/>
    <property type="molecule type" value="Genomic_DNA"/>
</dbReference>
<evidence type="ECO:0000313" key="6">
    <source>
        <dbReference type="EMBL" id="KAL3404191.1"/>
    </source>
</evidence>
<dbReference type="PANTHER" id="PTHR13194:SF18">
    <property type="entry name" value="COMPLEX I INTERMEDIATE-ASSOCIATED PROTEIN 30, MITOCHONDRIAL"/>
    <property type="match status" value="1"/>
</dbReference>
<dbReference type="Pfam" id="PF08547">
    <property type="entry name" value="CIA30"/>
    <property type="match status" value="1"/>
</dbReference>
<feature type="domain" description="NADH:ubiquinone oxidoreductase intermediate-associated protein 30" evidence="5">
    <location>
        <begin position="99"/>
        <end position="268"/>
    </location>
</feature>
<gene>
    <name evidence="6" type="ORF">TKK_003168</name>
</gene>
<sequence>MTLHWGRLLVQNVSKRGFHSSKCRPMFHEFPDKDGQQIKSKEEREWEKWSLKRKLLLEFNLFKEGIKETYRNYISEFKRGPMIVVHPHEVDVLMRFTGQPKDKDKWIVTVDQDHEMGYSSATLDITRDSKGMFHGFLDTKIPKDGKMTRSGFVNLRLVPPMSPFKQKIYYNWELYTHIVLRIRGDGRVYSVNLHLETPEDVTMYDTYHYFIWTRGGPYWQHVRIPFSKFFMAYKGRLQTSTTPLKQNSIGSFSMTLADKITGPFCLEIDYVGVEYDPSHIEETAYEQYHSDLKIY</sequence>
<keyword evidence="7" id="KW-1185">Reference proteome</keyword>
<comment type="caution">
    <text evidence="6">The sequence shown here is derived from an EMBL/GenBank/DDBJ whole genome shotgun (WGS) entry which is preliminary data.</text>
</comment>